<dbReference type="SUPFAM" id="SSF46785">
    <property type="entry name" value="Winged helix' DNA-binding domain"/>
    <property type="match status" value="1"/>
</dbReference>
<dbReference type="STRING" id="1122240.GCA_000620105_01849"/>
<keyword evidence="7" id="KW-1185">Reference proteome</keyword>
<dbReference type="GO" id="GO:0003700">
    <property type="term" value="F:DNA-binding transcription factor activity"/>
    <property type="evidence" value="ECO:0007669"/>
    <property type="project" value="InterPro"/>
</dbReference>
<dbReference type="PROSITE" id="PS50931">
    <property type="entry name" value="HTH_LYSR"/>
    <property type="match status" value="1"/>
</dbReference>
<protein>
    <recommendedName>
        <fullName evidence="5">HTH lysR-type domain-containing protein</fullName>
    </recommendedName>
</protein>
<reference evidence="6 7" key="1">
    <citation type="submission" date="2018-04" db="EMBL/GenBank/DDBJ databases">
        <title>Denitrifier Microvirgula.</title>
        <authorList>
            <person name="Anderson E."/>
            <person name="Jang J."/>
            <person name="Ishii S."/>
        </authorList>
    </citation>
    <scope>NUCLEOTIDE SEQUENCE [LARGE SCALE GENOMIC DNA]</scope>
    <source>
        <strain evidence="6 7">BE2.4</strain>
    </source>
</reference>
<dbReference type="InterPro" id="IPR036388">
    <property type="entry name" value="WH-like_DNA-bd_sf"/>
</dbReference>
<keyword evidence="4" id="KW-0804">Transcription</keyword>
<evidence type="ECO:0000256" key="3">
    <source>
        <dbReference type="ARBA" id="ARBA00023125"/>
    </source>
</evidence>
<gene>
    <name evidence="6" type="ORF">DAI18_17650</name>
</gene>
<dbReference type="Proteomes" id="UP000244173">
    <property type="component" value="Chromosome"/>
</dbReference>
<evidence type="ECO:0000256" key="2">
    <source>
        <dbReference type="ARBA" id="ARBA00023015"/>
    </source>
</evidence>
<evidence type="ECO:0000313" key="7">
    <source>
        <dbReference type="Proteomes" id="UP000244173"/>
    </source>
</evidence>
<dbReference type="PANTHER" id="PTHR30537">
    <property type="entry name" value="HTH-TYPE TRANSCRIPTIONAL REGULATOR"/>
    <property type="match status" value="1"/>
</dbReference>
<dbReference type="EMBL" id="CP028519">
    <property type="protein sequence ID" value="AVY95662.1"/>
    <property type="molecule type" value="Genomic_DNA"/>
</dbReference>
<dbReference type="Gene3D" id="3.40.190.290">
    <property type="match status" value="1"/>
</dbReference>
<accession>A0A2S0PE92</accession>
<evidence type="ECO:0000259" key="5">
    <source>
        <dbReference type="PROSITE" id="PS50931"/>
    </source>
</evidence>
<organism evidence="6 7">
    <name type="scientific">Microvirgula aerodenitrificans</name>
    <dbReference type="NCBI Taxonomy" id="57480"/>
    <lineage>
        <taxon>Bacteria</taxon>
        <taxon>Pseudomonadati</taxon>
        <taxon>Pseudomonadota</taxon>
        <taxon>Betaproteobacteria</taxon>
        <taxon>Neisseriales</taxon>
        <taxon>Aquaspirillaceae</taxon>
        <taxon>Microvirgula</taxon>
    </lineage>
</organism>
<dbReference type="PANTHER" id="PTHR30537:SF5">
    <property type="entry name" value="HTH-TYPE TRANSCRIPTIONAL ACTIVATOR TTDR-RELATED"/>
    <property type="match status" value="1"/>
</dbReference>
<dbReference type="InterPro" id="IPR058163">
    <property type="entry name" value="LysR-type_TF_proteobact-type"/>
</dbReference>
<evidence type="ECO:0000256" key="4">
    <source>
        <dbReference type="ARBA" id="ARBA00023163"/>
    </source>
</evidence>
<dbReference type="InterPro" id="IPR036390">
    <property type="entry name" value="WH_DNA-bd_sf"/>
</dbReference>
<dbReference type="GO" id="GO:0006351">
    <property type="term" value="P:DNA-templated transcription"/>
    <property type="evidence" value="ECO:0007669"/>
    <property type="project" value="TreeGrafter"/>
</dbReference>
<name>A0A2S0PE92_9NEIS</name>
<dbReference type="Pfam" id="PF00126">
    <property type="entry name" value="HTH_1"/>
    <property type="match status" value="1"/>
</dbReference>
<dbReference type="InterPro" id="IPR005119">
    <property type="entry name" value="LysR_subst-bd"/>
</dbReference>
<proteinExistence type="inferred from homology"/>
<dbReference type="AlphaFoldDB" id="A0A2S0PE92"/>
<feature type="domain" description="HTH lysR-type" evidence="5">
    <location>
        <begin position="1"/>
        <end position="57"/>
    </location>
</feature>
<dbReference type="RefSeq" id="WP_107890068.1">
    <property type="nucleotide sequence ID" value="NZ_CP028519.1"/>
</dbReference>
<evidence type="ECO:0000256" key="1">
    <source>
        <dbReference type="ARBA" id="ARBA00009437"/>
    </source>
</evidence>
<evidence type="ECO:0000313" key="6">
    <source>
        <dbReference type="EMBL" id="AVY95662.1"/>
    </source>
</evidence>
<dbReference type="Gene3D" id="1.10.10.10">
    <property type="entry name" value="Winged helix-like DNA-binding domain superfamily/Winged helix DNA-binding domain"/>
    <property type="match status" value="1"/>
</dbReference>
<dbReference type="SUPFAM" id="SSF53850">
    <property type="entry name" value="Periplasmic binding protein-like II"/>
    <property type="match status" value="1"/>
</dbReference>
<dbReference type="GO" id="GO:0043565">
    <property type="term" value="F:sequence-specific DNA binding"/>
    <property type="evidence" value="ECO:0007669"/>
    <property type="project" value="TreeGrafter"/>
</dbReference>
<dbReference type="OrthoDB" id="8928056at2"/>
<keyword evidence="3" id="KW-0238">DNA-binding</keyword>
<comment type="similarity">
    <text evidence="1">Belongs to the LysR transcriptional regulatory family.</text>
</comment>
<dbReference type="Pfam" id="PF03466">
    <property type="entry name" value="LysR_substrate"/>
    <property type="match status" value="1"/>
</dbReference>
<dbReference type="InterPro" id="IPR000847">
    <property type="entry name" value="LysR_HTH_N"/>
</dbReference>
<dbReference type="KEGG" id="maer:DAI18_17650"/>
<keyword evidence="2" id="KW-0805">Transcription regulation</keyword>
<sequence length="291" mass="32362">MFDDISLFVQIVRAGNFSKASKQLGMPANTLSRRLSGLENKLGTLLFSRSTRSLSCTPDGERLYKWSGVNIDSLDTAVNFIRSGKQGENEKVHIQVPTNFFEIFQNSFFFELLKFYPELELDIHVSDDEPDFDHSPIKLLLSTQKPGMNNCTTHKVCNLASGFYASEAYLEQHGTPATPEELANHHCIYRGGEKPINVLLPYSGISLPVRIKSRFTTNSTSGIIDAAEQGLGIAIINEQSANLASRKITRILSQYQTCDEELYAAYSNNKKLSAGEKAVFNYAIARMTTIG</sequence>